<reference evidence="1 2" key="2">
    <citation type="submission" date="2019-04" db="EMBL/GenBank/DDBJ databases">
        <title>The genome sequence of big-headed turtle.</title>
        <authorList>
            <person name="Gong S."/>
        </authorList>
    </citation>
    <scope>NUCLEOTIDE SEQUENCE [LARGE SCALE GENOMIC DNA]</scope>
    <source>
        <strain evidence="1">DO16091913</strain>
        <tissue evidence="1">Muscle</tissue>
    </source>
</reference>
<evidence type="ECO:0000313" key="2">
    <source>
        <dbReference type="Proteomes" id="UP000297703"/>
    </source>
</evidence>
<sequence>MNSFKKEISPPKECVDTAQLRTSRHSENLARGIREWIARVLEAWQLLACCSMRKSLRSLQCTGKRRHFLLGLQSW</sequence>
<reference evidence="1 2" key="1">
    <citation type="submission" date="2019-04" db="EMBL/GenBank/DDBJ databases">
        <title>Draft genome of the big-headed turtle Platysternon megacephalum.</title>
        <authorList>
            <person name="Gong S."/>
        </authorList>
    </citation>
    <scope>NUCLEOTIDE SEQUENCE [LARGE SCALE GENOMIC DNA]</scope>
    <source>
        <strain evidence="1">DO16091913</strain>
        <tissue evidence="1">Muscle</tissue>
    </source>
</reference>
<keyword evidence="2" id="KW-1185">Reference proteome</keyword>
<organism evidence="1 2">
    <name type="scientific">Platysternon megacephalum</name>
    <name type="common">big-headed turtle</name>
    <dbReference type="NCBI Taxonomy" id="55544"/>
    <lineage>
        <taxon>Eukaryota</taxon>
        <taxon>Metazoa</taxon>
        <taxon>Chordata</taxon>
        <taxon>Craniata</taxon>
        <taxon>Vertebrata</taxon>
        <taxon>Euteleostomi</taxon>
        <taxon>Archelosauria</taxon>
        <taxon>Testudinata</taxon>
        <taxon>Testudines</taxon>
        <taxon>Cryptodira</taxon>
        <taxon>Durocryptodira</taxon>
        <taxon>Testudinoidea</taxon>
        <taxon>Platysternidae</taxon>
        <taxon>Platysternon</taxon>
    </lineage>
</organism>
<protein>
    <submittedName>
        <fullName evidence="1">KIAA1430-like protein</fullName>
    </submittedName>
</protein>
<accession>A0A4D9EZA2</accession>
<evidence type="ECO:0000313" key="1">
    <source>
        <dbReference type="EMBL" id="TFK16006.1"/>
    </source>
</evidence>
<proteinExistence type="predicted"/>
<comment type="caution">
    <text evidence="1">The sequence shown here is derived from an EMBL/GenBank/DDBJ whole genome shotgun (WGS) entry which is preliminary data.</text>
</comment>
<name>A0A4D9EZA2_9SAUR</name>
<gene>
    <name evidence="1" type="ORF">DR999_PMT00418</name>
</gene>
<dbReference type="Proteomes" id="UP000297703">
    <property type="component" value="Unassembled WGS sequence"/>
</dbReference>
<dbReference type="AlphaFoldDB" id="A0A4D9EZA2"/>
<dbReference type="EMBL" id="QXTE01000002">
    <property type="protein sequence ID" value="TFK16006.1"/>
    <property type="molecule type" value="Genomic_DNA"/>
</dbReference>